<dbReference type="EMBL" id="CAJNDS010002139">
    <property type="protein sequence ID" value="CAE7347724.1"/>
    <property type="molecule type" value="Genomic_DNA"/>
</dbReference>
<keyword evidence="1" id="KW-0472">Membrane</keyword>
<feature type="transmembrane region" description="Helical" evidence="1">
    <location>
        <begin position="95"/>
        <end position="115"/>
    </location>
</feature>
<comment type="caution">
    <text evidence="2">The sequence shown here is derived from an EMBL/GenBank/DDBJ whole genome shotgun (WGS) entry which is preliminary data.</text>
</comment>
<reference evidence="2" key="1">
    <citation type="submission" date="2021-02" db="EMBL/GenBank/DDBJ databases">
        <authorList>
            <person name="Dougan E. K."/>
            <person name="Rhodes N."/>
            <person name="Thang M."/>
            <person name="Chan C."/>
        </authorList>
    </citation>
    <scope>NUCLEOTIDE SEQUENCE</scope>
</reference>
<organism evidence="2 3">
    <name type="scientific">Symbiodinium natans</name>
    <dbReference type="NCBI Taxonomy" id="878477"/>
    <lineage>
        <taxon>Eukaryota</taxon>
        <taxon>Sar</taxon>
        <taxon>Alveolata</taxon>
        <taxon>Dinophyceae</taxon>
        <taxon>Suessiales</taxon>
        <taxon>Symbiodiniaceae</taxon>
        <taxon>Symbiodinium</taxon>
    </lineage>
</organism>
<sequence length="117" mass="13329">MILAAFHAYYVFPIEENVGETAHWLDNYVFNTFLKVFRLTVLGDFDLAELDARLNATNSKIIGSVDVDSSDWTDQYHRAAPCCPRRCVALLSSSVRYQFVIISMVITVVVMNVYLRS</sequence>
<name>A0A812P6G0_9DINO</name>
<protein>
    <submittedName>
        <fullName evidence="2">Uncharacterized protein</fullName>
    </submittedName>
</protein>
<keyword evidence="1" id="KW-0812">Transmembrane</keyword>
<gene>
    <name evidence="2" type="ORF">SNAT2548_LOCUS18253</name>
</gene>
<evidence type="ECO:0000313" key="3">
    <source>
        <dbReference type="Proteomes" id="UP000604046"/>
    </source>
</evidence>
<evidence type="ECO:0000256" key="1">
    <source>
        <dbReference type="SAM" id="Phobius"/>
    </source>
</evidence>
<accession>A0A812P6G0</accession>
<dbReference type="AlphaFoldDB" id="A0A812P6G0"/>
<keyword evidence="1" id="KW-1133">Transmembrane helix</keyword>
<dbReference type="Proteomes" id="UP000604046">
    <property type="component" value="Unassembled WGS sequence"/>
</dbReference>
<proteinExistence type="predicted"/>
<evidence type="ECO:0000313" key="2">
    <source>
        <dbReference type="EMBL" id="CAE7347724.1"/>
    </source>
</evidence>
<dbReference type="OrthoDB" id="408351at2759"/>
<keyword evidence="3" id="KW-1185">Reference proteome</keyword>